<dbReference type="Proteomes" id="UP000288216">
    <property type="component" value="Unassembled WGS sequence"/>
</dbReference>
<sequence>MIATAAYNPPTLSALIFLALSLNGFGGICLTFSSLTVNRVQSSVKDKADILLQVDELLTIKDELTSQVTGLHAALEQEKSKVKLLQAELTKFQGGKKGKKMSESDH</sequence>
<comment type="similarity">
    <text evidence="2">Belongs to the GKAP1 family.</text>
</comment>
<keyword evidence="5" id="KW-0472">Membrane</keyword>
<dbReference type="OrthoDB" id="5864420at2759"/>
<evidence type="ECO:0000256" key="3">
    <source>
        <dbReference type="ARBA" id="ARBA00023034"/>
    </source>
</evidence>
<keyword evidence="4" id="KW-0175">Coiled coil</keyword>
<evidence type="ECO:0000313" key="6">
    <source>
        <dbReference type="EMBL" id="GCB76666.1"/>
    </source>
</evidence>
<dbReference type="GO" id="GO:0007165">
    <property type="term" value="P:signal transduction"/>
    <property type="evidence" value="ECO:0007669"/>
    <property type="project" value="InterPro"/>
</dbReference>
<protein>
    <submittedName>
        <fullName evidence="6">Uncharacterized protein</fullName>
    </submittedName>
</protein>
<dbReference type="STRING" id="75743.A0A401PU48"/>
<keyword evidence="7" id="KW-1185">Reference proteome</keyword>
<evidence type="ECO:0000256" key="2">
    <source>
        <dbReference type="ARBA" id="ARBA00006662"/>
    </source>
</evidence>
<dbReference type="PANTHER" id="PTHR14899:SF0">
    <property type="entry name" value="G KINASE-ANCHORING PROTEIN 1"/>
    <property type="match status" value="1"/>
</dbReference>
<comment type="caution">
    <text evidence="6">The sequence shown here is derived from an EMBL/GenBank/DDBJ whole genome shotgun (WGS) entry which is preliminary data.</text>
</comment>
<dbReference type="GO" id="GO:0005794">
    <property type="term" value="C:Golgi apparatus"/>
    <property type="evidence" value="ECO:0007669"/>
    <property type="project" value="UniProtKB-SubCell"/>
</dbReference>
<accession>A0A401PU48</accession>
<comment type="subcellular location">
    <subcellularLocation>
        <location evidence="1">Golgi apparatus</location>
    </subcellularLocation>
</comment>
<reference evidence="6 7" key="1">
    <citation type="journal article" date="2018" name="Nat. Ecol. Evol.">
        <title>Shark genomes provide insights into elasmobranch evolution and the origin of vertebrates.</title>
        <authorList>
            <person name="Hara Y"/>
            <person name="Yamaguchi K"/>
            <person name="Onimaru K"/>
            <person name="Kadota M"/>
            <person name="Koyanagi M"/>
            <person name="Keeley SD"/>
            <person name="Tatsumi K"/>
            <person name="Tanaka K"/>
            <person name="Motone F"/>
            <person name="Kageyama Y"/>
            <person name="Nozu R"/>
            <person name="Adachi N"/>
            <person name="Nishimura O"/>
            <person name="Nakagawa R"/>
            <person name="Tanegashima C"/>
            <person name="Kiyatake I"/>
            <person name="Matsumoto R"/>
            <person name="Murakumo K"/>
            <person name="Nishida K"/>
            <person name="Terakita A"/>
            <person name="Kuratani S"/>
            <person name="Sato K"/>
            <person name="Hyodo S Kuraku.S."/>
        </authorList>
    </citation>
    <scope>NUCLEOTIDE SEQUENCE [LARGE SCALE GENOMIC DNA]</scope>
</reference>
<keyword evidence="5" id="KW-1133">Transmembrane helix</keyword>
<dbReference type="InterPro" id="IPR026109">
    <property type="entry name" value="GKAP1"/>
</dbReference>
<name>A0A401PU48_SCYTO</name>
<gene>
    <name evidence="6" type="ORF">scyTo_0016593</name>
</gene>
<evidence type="ECO:0000313" key="7">
    <source>
        <dbReference type="Proteomes" id="UP000288216"/>
    </source>
</evidence>
<dbReference type="PANTHER" id="PTHR14899">
    <property type="entry name" value="G KINASE ANCHORING PROTEIN 1"/>
    <property type="match status" value="1"/>
</dbReference>
<feature type="transmembrane region" description="Helical" evidence="5">
    <location>
        <begin position="12"/>
        <end position="37"/>
    </location>
</feature>
<keyword evidence="3" id="KW-0333">Golgi apparatus</keyword>
<organism evidence="6 7">
    <name type="scientific">Scyliorhinus torazame</name>
    <name type="common">Cloudy catshark</name>
    <name type="synonym">Catulus torazame</name>
    <dbReference type="NCBI Taxonomy" id="75743"/>
    <lineage>
        <taxon>Eukaryota</taxon>
        <taxon>Metazoa</taxon>
        <taxon>Chordata</taxon>
        <taxon>Craniata</taxon>
        <taxon>Vertebrata</taxon>
        <taxon>Chondrichthyes</taxon>
        <taxon>Elasmobranchii</taxon>
        <taxon>Galeomorphii</taxon>
        <taxon>Galeoidea</taxon>
        <taxon>Carcharhiniformes</taxon>
        <taxon>Scyliorhinidae</taxon>
        <taxon>Scyliorhinus</taxon>
    </lineage>
</organism>
<evidence type="ECO:0000256" key="1">
    <source>
        <dbReference type="ARBA" id="ARBA00004555"/>
    </source>
</evidence>
<evidence type="ECO:0000256" key="4">
    <source>
        <dbReference type="ARBA" id="ARBA00023054"/>
    </source>
</evidence>
<proteinExistence type="inferred from homology"/>
<keyword evidence="5" id="KW-0812">Transmembrane</keyword>
<evidence type="ECO:0000256" key="5">
    <source>
        <dbReference type="SAM" id="Phobius"/>
    </source>
</evidence>
<dbReference type="AlphaFoldDB" id="A0A401PU48"/>
<dbReference type="EMBL" id="BFAA01010115">
    <property type="protein sequence ID" value="GCB76666.1"/>
    <property type="molecule type" value="Genomic_DNA"/>
</dbReference>